<sequence>MSTYPKHQEHPPQTPKHLPKVPRAPQNIPSTKAPSDGDNAQSPAPPASTEPGLTNQCGETSALWAVPRSLLECAAVSGLSWHSLLSVNTCRR</sequence>
<name>A0A9P4JB39_9PLEO</name>
<dbReference type="EMBL" id="ML994433">
    <property type="protein sequence ID" value="KAF2196261.1"/>
    <property type="molecule type" value="Genomic_DNA"/>
</dbReference>
<proteinExistence type="predicted"/>
<protein>
    <submittedName>
        <fullName evidence="2">Uncharacterized protein</fullName>
    </submittedName>
</protein>
<evidence type="ECO:0000313" key="3">
    <source>
        <dbReference type="Proteomes" id="UP000799536"/>
    </source>
</evidence>
<feature type="compositionally biased region" description="Basic and acidic residues" evidence="1">
    <location>
        <begin position="1"/>
        <end position="10"/>
    </location>
</feature>
<accession>A0A9P4JB39</accession>
<dbReference type="Proteomes" id="UP000799536">
    <property type="component" value="Unassembled WGS sequence"/>
</dbReference>
<dbReference type="AlphaFoldDB" id="A0A9P4JB39"/>
<comment type="caution">
    <text evidence="2">The sequence shown here is derived from an EMBL/GenBank/DDBJ whole genome shotgun (WGS) entry which is preliminary data.</text>
</comment>
<keyword evidence="3" id="KW-1185">Reference proteome</keyword>
<reference evidence="2" key="1">
    <citation type="journal article" date="2020" name="Stud. Mycol.">
        <title>101 Dothideomycetes genomes: a test case for predicting lifestyles and emergence of pathogens.</title>
        <authorList>
            <person name="Haridas S."/>
            <person name="Albert R."/>
            <person name="Binder M."/>
            <person name="Bloem J."/>
            <person name="Labutti K."/>
            <person name="Salamov A."/>
            <person name="Andreopoulos B."/>
            <person name="Baker S."/>
            <person name="Barry K."/>
            <person name="Bills G."/>
            <person name="Bluhm B."/>
            <person name="Cannon C."/>
            <person name="Castanera R."/>
            <person name="Culley D."/>
            <person name="Daum C."/>
            <person name="Ezra D."/>
            <person name="Gonzalez J."/>
            <person name="Henrissat B."/>
            <person name="Kuo A."/>
            <person name="Liang C."/>
            <person name="Lipzen A."/>
            <person name="Lutzoni F."/>
            <person name="Magnuson J."/>
            <person name="Mondo S."/>
            <person name="Nolan M."/>
            <person name="Ohm R."/>
            <person name="Pangilinan J."/>
            <person name="Park H.-J."/>
            <person name="Ramirez L."/>
            <person name="Alfaro M."/>
            <person name="Sun H."/>
            <person name="Tritt A."/>
            <person name="Yoshinaga Y."/>
            <person name="Zwiers L.-H."/>
            <person name="Turgeon B."/>
            <person name="Goodwin S."/>
            <person name="Spatafora J."/>
            <person name="Crous P."/>
            <person name="Grigoriev I."/>
        </authorList>
    </citation>
    <scope>NUCLEOTIDE SEQUENCE</scope>
    <source>
        <strain evidence="2">ATCC 74209</strain>
    </source>
</reference>
<evidence type="ECO:0000256" key="1">
    <source>
        <dbReference type="SAM" id="MobiDB-lite"/>
    </source>
</evidence>
<feature type="compositionally biased region" description="Polar residues" evidence="1">
    <location>
        <begin position="27"/>
        <end position="42"/>
    </location>
</feature>
<feature type="region of interest" description="Disordered" evidence="1">
    <location>
        <begin position="1"/>
        <end position="56"/>
    </location>
</feature>
<evidence type="ECO:0000313" key="2">
    <source>
        <dbReference type="EMBL" id="KAF2196261.1"/>
    </source>
</evidence>
<organism evidence="2 3">
    <name type="scientific">Delitschia confertaspora ATCC 74209</name>
    <dbReference type="NCBI Taxonomy" id="1513339"/>
    <lineage>
        <taxon>Eukaryota</taxon>
        <taxon>Fungi</taxon>
        <taxon>Dikarya</taxon>
        <taxon>Ascomycota</taxon>
        <taxon>Pezizomycotina</taxon>
        <taxon>Dothideomycetes</taxon>
        <taxon>Pleosporomycetidae</taxon>
        <taxon>Pleosporales</taxon>
        <taxon>Delitschiaceae</taxon>
        <taxon>Delitschia</taxon>
    </lineage>
</organism>
<gene>
    <name evidence="2" type="ORF">GQ43DRAFT_266951</name>
</gene>